<reference evidence="2 3" key="1">
    <citation type="submission" date="2024-09" db="EMBL/GenBank/DDBJ databases">
        <title>Rethinking Asexuality: The Enigmatic Case of Functional Sexual Genes in Lepraria (Stereocaulaceae).</title>
        <authorList>
            <person name="Doellman M."/>
            <person name="Sun Y."/>
            <person name="Barcenas-Pena A."/>
            <person name="Lumbsch H.T."/>
            <person name="Grewe F."/>
        </authorList>
    </citation>
    <scope>NUCLEOTIDE SEQUENCE [LARGE SCALE GENOMIC DNA]</scope>
    <source>
        <strain evidence="2 3">Grewe 0041</strain>
    </source>
</reference>
<dbReference type="EMBL" id="JBHFEH010000014">
    <property type="protein sequence ID" value="KAL2054749.1"/>
    <property type="molecule type" value="Genomic_DNA"/>
</dbReference>
<proteinExistence type="predicted"/>
<evidence type="ECO:0000313" key="3">
    <source>
        <dbReference type="Proteomes" id="UP001590951"/>
    </source>
</evidence>
<feature type="region of interest" description="Disordered" evidence="1">
    <location>
        <begin position="345"/>
        <end position="375"/>
    </location>
</feature>
<feature type="compositionally biased region" description="Polar residues" evidence="1">
    <location>
        <begin position="196"/>
        <end position="205"/>
    </location>
</feature>
<protein>
    <submittedName>
        <fullName evidence="2">Uncharacterized protein</fullName>
    </submittedName>
</protein>
<feature type="compositionally biased region" description="Polar residues" evidence="1">
    <location>
        <begin position="256"/>
        <end position="266"/>
    </location>
</feature>
<keyword evidence="3" id="KW-1185">Reference proteome</keyword>
<gene>
    <name evidence="2" type="ORF">ABVK25_005053</name>
</gene>
<evidence type="ECO:0000256" key="1">
    <source>
        <dbReference type="SAM" id="MobiDB-lite"/>
    </source>
</evidence>
<sequence length="375" mass="41569">MYGSYMHARHEDDNDTNRTAYLHRGQNYGEEWAHLPPIIYELYPPANRCAVKPRDVLRDASNRIMLDPYDHPIRDFPGELPIVLSDILHGVWIEYYLRSSREIKVYDLIARMGFIARDNKSVRTARLTERATKFRKAAACSTWNDKTGSAEIRQAIVNLLPPGATNTRSLGGYLSKSQLDLLYNVNRGTTQASAANLVGQSSQPPATRARKTKTVSSNSRRTVNTTVSNGQRDNSQGQSGSVPRGENKRSRDHTILDSTVQNTSPPLTKRPRPEESLGGAAETDHLLTEPLSPKRGADEAFFEHTDAGCDIQEKKICRTMGTVVGSPASTQRTSFQAIDSAAMLSTGHNKRTRMNTRRPAPLAPTDANDDANNPL</sequence>
<feature type="compositionally biased region" description="Basic and acidic residues" evidence="1">
    <location>
        <begin position="245"/>
        <end position="255"/>
    </location>
</feature>
<accession>A0ABR4BA59</accession>
<organism evidence="2 3">
    <name type="scientific">Lepraria finkii</name>
    <dbReference type="NCBI Taxonomy" id="1340010"/>
    <lineage>
        <taxon>Eukaryota</taxon>
        <taxon>Fungi</taxon>
        <taxon>Dikarya</taxon>
        <taxon>Ascomycota</taxon>
        <taxon>Pezizomycotina</taxon>
        <taxon>Lecanoromycetes</taxon>
        <taxon>OSLEUM clade</taxon>
        <taxon>Lecanoromycetidae</taxon>
        <taxon>Lecanorales</taxon>
        <taxon>Lecanorineae</taxon>
        <taxon>Stereocaulaceae</taxon>
        <taxon>Lepraria</taxon>
    </lineage>
</organism>
<name>A0ABR4BA59_9LECA</name>
<feature type="region of interest" description="Disordered" evidence="1">
    <location>
        <begin position="196"/>
        <end position="292"/>
    </location>
</feature>
<evidence type="ECO:0000313" key="2">
    <source>
        <dbReference type="EMBL" id="KAL2054749.1"/>
    </source>
</evidence>
<dbReference type="Proteomes" id="UP001590951">
    <property type="component" value="Unassembled WGS sequence"/>
</dbReference>
<comment type="caution">
    <text evidence="2">The sequence shown here is derived from an EMBL/GenBank/DDBJ whole genome shotgun (WGS) entry which is preliminary data.</text>
</comment>
<feature type="compositionally biased region" description="Polar residues" evidence="1">
    <location>
        <begin position="214"/>
        <end position="241"/>
    </location>
</feature>